<organism evidence="1 2">
    <name type="scientific">Odobenus rosmarus divergens</name>
    <name type="common">Pacific walrus</name>
    <dbReference type="NCBI Taxonomy" id="9708"/>
    <lineage>
        <taxon>Eukaryota</taxon>
        <taxon>Metazoa</taxon>
        <taxon>Chordata</taxon>
        <taxon>Craniata</taxon>
        <taxon>Vertebrata</taxon>
        <taxon>Euteleostomi</taxon>
        <taxon>Mammalia</taxon>
        <taxon>Eutheria</taxon>
        <taxon>Laurasiatheria</taxon>
        <taxon>Carnivora</taxon>
        <taxon>Caniformia</taxon>
        <taxon>Pinnipedia</taxon>
        <taxon>Odobenidae</taxon>
        <taxon>Odobenus</taxon>
    </lineage>
</organism>
<reference evidence="2" key="1">
    <citation type="submission" date="2025-08" db="UniProtKB">
        <authorList>
            <consortium name="RefSeq"/>
        </authorList>
    </citation>
    <scope>IDENTIFICATION</scope>
</reference>
<dbReference type="PANTHER" id="PTHR45912:SF3">
    <property type="entry name" value="CILIA- AND FLAGELLA-ASSOCIATED PROTEIN 47"/>
    <property type="match status" value="1"/>
</dbReference>
<protein>
    <submittedName>
        <fullName evidence="2">Uncharacterized protein CXorf22 homolog</fullName>
    </submittedName>
</protein>
<name>A0A9B0GTE9_ODORO</name>
<dbReference type="Gene3D" id="2.60.40.10">
    <property type="entry name" value="Immunoglobulins"/>
    <property type="match status" value="6"/>
</dbReference>
<keyword evidence="1" id="KW-1185">Reference proteome</keyword>
<sequence>METETGSLVPREVETPKKEVQLRVTPSEVKFLDTLAGRVYRLPVTVHNLGPCNQKIRFQEPLKPQFKLILTNLDKALASGLQTTAMVEYHPDKDEDTFDQLLISIGNKTIEIPLVGLIPSCQLEIESEVNFGTLVADSKVYCKGINIINRGRAPGTFKAEYQGQLPIVIFPSNGIVEPKSSVIVKVDFCADQPRIVNEVAKVSLQGRPDMLLSVKAHVVEQIIELLNISNDKKLECIHFGSVFFGTSKIEHAFLYNNSPEPINWVAIMQNDSVGEELGTNIRQRTDVALNNLTYLSKIKNRDVTTFISCVPNEGRLLPYQKIVITFCFSPKLMIDGKKNNDPSHRQDYALFLRFDSVGSKDGFLRDDNSKTIKSDRFQKVELALTGTGLPVLLQFDPGKVLNFAPCFMGEHSELLCIMQNRSNSLPVMYRFQKTAHFKIDPERGKIDEGCIQTVTCSFIPHQVGVFKVKQLIEIIGSVADENLQSSLKPFHQIYLDFKSVCKPSTKKVVMKINPGISPLVSNPTGQFVVRDLPKYKDRAPVTMLQSAMTCLHNHRISKKSMRGALIAFPNDRAASIRSGDQHKVFRTIFTKIPRYNYVDPDFAYTKSEKIEKQAHKNYYARYIKHLRSVRLRKQAERECMDSYNDTDIGLQPASGLKSPSLSETEIEEELYSAKCLIKPNQLLNTRNIESKETKALRRKVLKGLKSEPSTPHEKHDCSLILTPKQIHQVIVGPSVLNFGDVCVNSTNTRLLHVINMLPMHILIQLDINLKELQKTNQFSYVIPPTASTYVSMVFESPTIGKFWKSFTFTVNNIPGGHILVMAVVMPVKLELSSNELVLRPQGYSVKTCFMGTVGLYNHQNYFAKFEWQPVTTKRGMAFSICPAKGTVEPYSSLECEVTWLPGFSSPERGEFVLHVNEGNTLTLKCVAHVMISFGYDFYFEDSKLVGQKLGHTKVIFLEPRILFSNSPQGLTTWRKAILHNVGQNHAYFKVCDQSLLPTINIVPSQGIIPFGGLTVLNISCTPTVAEKFDTRAKVAIRRADVIDLRIAGSVEIADVEINPDIFNFSGTYVGATQIIPFIIKNKGITRARVEFNLQDFEYFSLDFKDKTGEFTDPAFPDIYSLELEKGTSLEGGIAFSPKEVLPEGMPSVNHLRQNPWDNHPRKYTADIPIRLNDNPVCYRTLCLVGEVKSPMLLFDPPFIFFTPVPLDVTTVMDINILPQNYYRDSTLNVQIPPARLFDGDEVHPLSVTFPKGRVITGSPSGMNAELTCHLSFRSSKPVSFLTDILFCDNRDNW</sequence>
<dbReference type="RefSeq" id="XP_004405028.1">
    <property type="nucleotide sequence ID" value="XM_004404971.1"/>
</dbReference>
<proteinExistence type="predicted"/>
<dbReference type="InterPro" id="IPR013783">
    <property type="entry name" value="Ig-like_fold"/>
</dbReference>
<evidence type="ECO:0000313" key="2">
    <source>
        <dbReference type="RefSeq" id="XP_004405028.1"/>
    </source>
</evidence>
<dbReference type="PANTHER" id="PTHR45912">
    <property type="entry name" value="CILIA- AND FLAGELLA-ASSOCIATED PROTEIN 47"/>
    <property type="match status" value="1"/>
</dbReference>
<dbReference type="GO" id="GO:0005929">
    <property type="term" value="C:cilium"/>
    <property type="evidence" value="ECO:0007669"/>
    <property type="project" value="TreeGrafter"/>
</dbReference>
<evidence type="ECO:0000313" key="1">
    <source>
        <dbReference type="Proteomes" id="UP000245340"/>
    </source>
</evidence>
<accession>A0A9B0GTE9</accession>
<dbReference type="Proteomes" id="UP000245340">
    <property type="component" value="Unplaced"/>
</dbReference>
<dbReference type="GO" id="GO:0007288">
    <property type="term" value="P:sperm axoneme assembly"/>
    <property type="evidence" value="ECO:0007669"/>
    <property type="project" value="TreeGrafter"/>
</dbReference>
<gene>
    <name evidence="2" type="primary">LOC101363635</name>
</gene>